<protein>
    <recommendedName>
        <fullName evidence="4">Lipoprotein LpqB beta-propeller domain-containing protein</fullName>
    </recommendedName>
</protein>
<dbReference type="SUPFAM" id="SSF69304">
    <property type="entry name" value="Tricorn protease N-terminal domain"/>
    <property type="match status" value="1"/>
</dbReference>
<sequence>MALAGGSAVAWGVMATDSDDSDPASSATTVLAADDAEPAAAGTSRRIWRELTGDVRVVGIPWTSDKRPRVVIGAESSPTSVEVVDRRTGNRTPLPTLWQGHDRSPRLIRVTKRVAWVSWVHHVDGVQRPAALRYDIVTGEHRLVLAPSVPHHPRATATSALQYGGDGRFYFRTSRIGHDGADKHTRLWSFAPDAPRKVREEGTAQQWAVSGPLLASLDHGDGAPTTVRVRDLTTRTDRTTTLDRCDDPYLEVSSSFAVVACEDDSELHVLDRSGAELARLEIPDGVNASGYGPPSLHVGKRWVSTGRLAYEPEAGQLLRLREHPAGS</sequence>
<feature type="compositionally biased region" description="Low complexity" evidence="1">
    <location>
        <begin position="23"/>
        <end position="37"/>
    </location>
</feature>
<dbReference type="Proteomes" id="UP000245507">
    <property type="component" value="Unassembled WGS sequence"/>
</dbReference>
<feature type="region of interest" description="Disordered" evidence="1">
    <location>
        <begin position="16"/>
        <end position="37"/>
    </location>
</feature>
<proteinExistence type="predicted"/>
<dbReference type="AlphaFoldDB" id="A0A316TBF9"/>
<dbReference type="EMBL" id="QGDD01000014">
    <property type="protein sequence ID" value="PWN00851.1"/>
    <property type="molecule type" value="Genomic_DNA"/>
</dbReference>
<evidence type="ECO:0000256" key="1">
    <source>
        <dbReference type="SAM" id="MobiDB-lite"/>
    </source>
</evidence>
<organism evidence="2 3">
    <name type="scientific">Nocardioides silvaticus</name>
    <dbReference type="NCBI Taxonomy" id="2201891"/>
    <lineage>
        <taxon>Bacteria</taxon>
        <taxon>Bacillati</taxon>
        <taxon>Actinomycetota</taxon>
        <taxon>Actinomycetes</taxon>
        <taxon>Propionibacteriales</taxon>
        <taxon>Nocardioidaceae</taxon>
        <taxon>Nocardioides</taxon>
    </lineage>
</organism>
<gene>
    <name evidence="2" type="ORF">DJ010_21190</name>
</gene>
<comment type="caution">
    <text evidence="2">The sequence shown here is derived from an EMBL/GenBank/DDBJ whole genome shotgun (WGS) entry which is preliminary data.</text>
</comment>
<evidence type="ECO:0000313" key="2">
    <source>
        <dbReference type="EMBL" id="PWN00851.1"/>
    </source>
</evidence>
<name>A0A316TBF9_9ACTN</name>
<accession>A0A316TBF9</accession>
<reference evidence="2 3" key="1">
    <citation type="submission" date="2018-05" db="EMBL/GenBank/DDBJ databases">
        <title>Nocardioides silvaticus genome.</title>
        <authorList>
            <person name="Li C."/>
            <person name="Wang G."/>
        </authorList>
    </citation>
    <scope>NUCLEOTIDE SEQUENCE [LARGE SCALE GENOMIC DNA]</scope>
    <source>
        <strain evidence="2 3">CCTCC AB 2018079</strain>
    </source>
</reference>
<evidence type="ECO:0008006" key="4">
    <source>
        <dbReference type="Google" id="ProtNLM"/>
    </source>
</evidence>
<evidence type="ECO:0000313" key="3">
    <source>
        <dbReference type="Proteomes" id="UP000245507"/>
    </source>
</evidence>
<keyword evidence="3" id="KW-1185">Reference proteome</keyword>